<name>A0A5C5Z4G1_9BACT</name>
<dbReference type="InterPro" id="IPR010775">
    <property type="entry name" value="DUF1365"/>
</dbReference>
<accession>A0A5C5Z4G1</accession>
<organism evidence="2 3">
    <name type="scientific">Novipirellula herctigrandis</name>
    <dbReference type="NCBI Taxonomy" id="2527986"/>
    <lineage>
        <taxon>Bacteria</taxon>
        <taxon>Pseudomonadati</taxon>
        <taxon>Planctomycetota</taxon>
        <taxon>Planctomycetia</taxon>
        <taxon>Pirellulales</taxon>
        <taxon>Pirellulaceae</taxon>
        <taxon>Novipirellula</taxon>
    </lineage>
</organism>
<dbReference type="EMBL" id="SJPJ01000001">
    <property type="protein sequence ID" value="TWT82174.1"/>
    <property type="molecule type" value="Genomic_DNA"/>
</dbReference>
<dbReference type="Proteomes" id="UP000315010">
    <property type="component" value="Unassembled WGS sequence"/>
</dbReference>
<feature type="region of interest" description="Disordered" evidence="1">
    <location>
        <begin position="256"/>
        <end position="279"/>
    </location>
</feature>
<evidence type="ECO:0000313" key="3">
    <source>
        <dbReference type="Proteomes" id="UP000315010"/>
    </source>
</evidence>
<proteinExistence type="predicted"/>
<dbReference type="PANTHER" id="PTHR33973:SF4">
    <property type="entry name" value="OS07G0153300 PROTEIN"/>
    <property type="match status" value="1"/>
</dbReference>
<dbReference type="OrthoDB" id="9778801at2"/>
<sequence>MHSCIYEGTVTHCRHEPVIHQFRYRLFMVYLDLAELPSLVGPGKIISDRKIAGRSLLRGDHLYDSSGSIESEVRRIVQEKTGVTPLGPIRVLSQLRYLGYYFSPLNLFYVFDETDSRVETIVAEVSNTPWKERHCYVLWEGNRQDNDKNNGTLDNVLRYCHPKTFHVSPFMQMDMQYQWRVTSPTKHATIQLSNFQESRKVFDASMTLQRRELTKRELRRMTTRYFLMTARIGVAIYFQALRLWWKKCPFYPHPKEVSPPASHASTTTKVLSKINDKAG</sequence>
<evidence type="ECO:0000313" key="2">
    <source>
        <dbReference type="EMBL" id="TWT82174.1"/>
    </source>
</evidence>
<reference evidence="2 3" key="1">
    <citation type="submission" date="2019-02" db="EMBL/GenBank/DDBJ databases">
        <title>Deep-cultivation of Planctomycetes and their phenomic and genomic characterization uncovers novel biology.</title>
        <authorList>
            <person name="Wiegand S."/>
            <person name="Jogler M."/>
            <person name="Boedeker C."/>
            <person name="Pinto D."/>
            <person name="Vollmers J."/>
            <person name="Rivas-Marin E."/>
            <person name="Kohn T."/>
            <person name="Peeters S.H."/>
            <person name="Heuer A."/>
            <person name="Rast P."/>
            <person name="Oberbeckmann S."/>
            <person name="Bunk B."/>
            <person name="Jeske O."/>
            <person name="Meyerdierks A."/>
            <person name="Storesund J.E."/>
            <person name="Kallscheuer N."/>
            <person name="Luecker S."/>
            <person name="Lage O.M."/>
            <person name="Pohl T."/>
            <person name="Merkel B.J."/>
            <person name="Hornburger P."/>
            <person name="Mueller R.-W."/>
            <person name="Bruemmer F."/>
            <person name="Labrenz M."/>
            <person name="Spormann A.M."/>
            <person name="Op Den Camp H."/>
            <person name="Overmann J."/>
            <person name="Amann R."/>
            <person name="Jetten M.S.M."/>
            <person name="Mascher T."/>
            <person name="Medema M.H."/>
            <person name="Devos D.P."/>
            <person name="Kaster A.-K."/>
            <person name="Ovreas L."/>
            <person name="Rohde M."/>
            <person name="Galperin M.Y."/>
            <person name="Jogler C."/>
        </authorList>
    </citation>
    <scope>NUCLEOTIDE SEQUENCE [LARGE SCALE GENOMIC DNA]</scope>
    <source>
        <strain evidence="2 3">CA13</strain>
    </source>
</reference>
<dbReference type="PANTHER" id="PTHR33973">
    <property type="entry name" value="OS07G0153300 PROTEIN"/>
    <property type="match status" value="1"/>
</dbReference>
<dbReference type="RefSeq" id="WP_146398518.1">
    <property type="nucleotide sequence ID" value="NZ_SJPJ01000001.1"/>
</dbReference>
<protein>
    <recommendedName>
        <fullName evidence="4">DUF1365 domain-containing protein</fullName>
    </recommendedName>
</protein>
<keyword evidence="3" id="KW-1185">Reference proteome</keyword>
<dbReference type="Pfam" id="PF07103">
    <property type="entry name" value="DUF1365"/>
    <property type="match status" value="1"/>
</dbReference>
<dbReference type="AlphaFoldDB" id="A0A5C5Z4G1"/>
<evidence type="ECO:0000256" key="1">
    <source>
        <dbReference type="SAM" id="MobiDB-lite"/>
    </source>
</evidence>
<comment type="caution">
    <text evidence="2">The sequence shown here is derived from an EMBL/GenBank/DDBJ whole genome shotgun (WGS) entry which is preliminary data.</text>
</comment>
<gene>
    <name evidence="2" type="ORF">CA13_36350</name>
</gene>
<evidence type="ECO:0008006" key="4">
    <source>
        <dbReference type="Google" id="ProtNLM"/>
    </source>
</evidence>